<reference evidence="1 2" key="1">
    <citation type="journal article" date="2025" name="Microbiol. Resour. Announc.">
        <title>Draft genome sequences for Neonectria magnoliae and Neonectria punicea, canker pathogens of Liriodendron tulipifera and Acer saccharum in West Virginia.</title>
        <authorList>
            <person name="Petronek H.M."/>
            <person name="Kasson M.T."/>
            <person name="Metheny A.M."/>
            <person name="Stauder C.M."/>
            <person name="Lovett B."/>
            <person name="Lynch S.C."/>
            <person name="Garnas J.R."/>
            <person name="Kasson L.R."/>
            <person name="Stajich J.E."/>
        </authorList>
    </citation>
    <scope>NUCLEOTIDE SEQUENCE [LARGE SCALE GENOMIC DNA]</scope>
    <source>
        <strain evidence="1 2">NRRL 64651</strain>
    </source>
</reference>
<dbReference type="InterPro" id="IPR036047">
    <property type="entry name" value="F-box-like_dom_sf"/>
</dbReference>
<dbReference type="EMBL" id="JAZAVK010000024">
    <property type="protein sequence ID" value="KAK7429963.1"/>
    <property type="molecule type" value="Genomic_DNA"/>
</dbReference>
<evidence type="ECO:0000313" key="2">
    <source>
        <dbReference type="Proteomes" id="UP001498421"/>
    </source>
</evidence>
<dbReference type="SUPFAM" id="SSF81383">
    <property type="entry name" value="F-box domain"/>
    <property type="match status" value="1"/>
</dbReference>
<dbReference type="Proteomes" id="UP001498421">
    <property type="component" value="Unassembled WGS sequence"/>
</dbReference>
<gene>
    <name evidence="1" type="ORF">QQZ08_003585</name>
</gene>
<keyword evidence="2" id="KW-1185">Reference proteome</keyword>
<sequence length="522" mass="57216">MATVALILDRGRPVDSGPGDIANVHKFVGSDYGVLQLDERPSSMRLPNETIQQIYLLLSPEDYNGARHTCRSWFLASLDRGLLDLSRWFPLTSPSDFLYFLPARRGIDTGKKLRLISSAAALGNAFGPVGNIFQGFETSFIRSGSSGVVSVMDTGSGGTVTHDIHSVNDLSSVRSCVRPRDLLDQRLPTDGAVRKVSARSADHYRAVPLSDGYHILFTDPKTGNLCLGTDAPVGSLNRLIRKVWFRPPAAASSPLPVLYTAGADTRHGVRVAATFSVNSGDSLRVKSDEVTSHAAAPQSDVGSDKQIVVFYTIPPDMFHDISQGSSSMTSSYRRAAEQEEEENLSEWVNWRPEENYGEIDIFDNPFQDSAVYPLEIQGQPVAICSNLVELALDSGPDMVIWAFSAEGWARTWSMHVGREEAFIRAAVQHDGSVRHVDPEGNTEMAEVETLSTSDISGTAFPFPLLDGAECTGGPRWTRWTNPSVERYRRLMAGWEGDRMSGTVSVDLVEEVSGITRMDVELR</sequence>
<protein>
    <recommendedName>
        <fullName evidence="3">F-box domain-containing protein</fullName>
    </recommendedName>
</protein>
<organism evidence="1 2">
    <name type="scientific">Neonectria magnoliae</name>
    <dbReference type="NCBI Taxonomy" id="2732573"/>
    <lineage>
        <taxon>Eukaryota</taxon>
        <taxon>Fungi</taxon>
        <taxon>Dikarya</taxon>
        <taxon>Ascomycota</taxon>
        <taxon>Pezizomycotina</taxon>
        <taxon>Sordariomycetes</taxon>
        <taxon>Hypocreomycetidae</taxon>
        <taxon>Hypocreales</taxon>
        <taxon>Nectriaceae</taxon>
        <taxon>Neonectria</taxon>
    </lineage>
</organism>
<accession>A0ABR1IAU8</accession>
<evidence type="ECO:0000313" key="1">
    <source>
        <dbReference type="EMBL" id="KAK7429963.1"/>
    </source>
</evidence>
<evidence type="ECO:0008006" key="3">
    <source>
        <dbReference type="Google" id="ProtNLM"/>
    </source>
</evidence>
<name>A0ABR1IAU8_9HYPO</name>
<comment type="caution">
    <text evidence="1">The sequence shown here is derived from an EMBL/GenBank/DDBJ whole genome shotgun (WGS) entry which is preliminary data.</text>
</comment>
<proteinExistence type="predicted"/>